<name>A0A511H5Z9_9BACT</name>
<dbReference type="Proteomes" id="UP000198717">
    <property type="component" value="Unassembled WGS sequence"/>
</dbReference>
<gene>
    <name evidence="3" type="ORF">MVI01_06080</name>
    <name evidence="4" type="ORF">SAMN04488504_107141</name>
</gene>
<protein>
    <submittedName>
        <fullName evidence="4">Multidrug efflux pump subunit AcrA (Membrane-fusion protein)</fullName>
    </submittedName>
    <submittedName>
        <fullName evidence="3">RND transporter</fullName>
    </submittedName>
</protein>
<dbReference type="InterPro" id="IPR051909">
    <property type="entry name" value="MFP_Cation_Efflux"/>
</dbReference>
<accession>A0A511H5Z9</accession>
<evidence type="ECO:0000313" key="5">
    <source>
        <dbReference type="Proteomes" id="UP000198717"/>
    </source>
</evidence>
<dbReference type="GO" id="GO:0060003">
    <property type="term" value="P:copper ion export"/>
    <property type="evidence" value="ECO:0007669"/>
    <property type="project" value="TreeGrafter"/>
</dbReference>
<dbReference type="AlphaFoldDB" id="A0A511H5Z9"/>
<feature type="signal peptide" evidence="2">
    <location>
        <begin position="1"/>
        <end position="27"/>
    </location>
</feature>
<dbReference type="EMBL" id="BJVY01000002">
    <property type="protein sequence ID" value="GEL68824.1"/>
    <property type="molecule type" value="Genomic_DNA"/>
</dbReference>
<dbReference type="SUPFAM" id="SSF111369">
    <property type="entry name" value="HlyD-like secretion proteins"/>
    <property type="match status" value="1"/>
</dbReference>
<evidence type="ECO:0000313" key="6">
    <source>
        <dbReference type="Proteomes" id="UP000321224"/>
    </source>
</evidence>
<keyword evidence="1" id="KW-0813">Transport</keyword>
<dbReference type="Proteomes" id="UP000321224">
    <property type="component" value="Unassembled WGS sequence"/>
</dbReference>
<dbReference type="GO" id="GO:0030313">
    <property type="term" value="C:cell envelope"/>
    <property type="evidence" value="ECO:0007669"/>
    <property type="project" value="TreeGrafter"/>
</dbReference>
<evidence type="ECO:0000313" key="4">
    <source>
        <dbReference type="EMBL" id="SDE46749.1"/>
    </source>
</evidence>
<proteinExistence type="predicted"/>
<organism evidence="3 6">
    <name type="scientific">Myxococcus virescens</name>
    <dbReference type="NCBI Taxonomy" id="83456"/>
    <lineage>
        <taxon>Bacteria</taxon>
        <taxon>Pseudomonadati</taxon>
        <taxon>Myxococcota</taxon>
        <taxon>Myxococcia</taxon>
        <taxon>Myxococcales</taxon>
        <taxon>Cystobacterineae</taxon>
        <taxon>Myxococcaceae</taxon>
        <taxon>Myxococcus</taxon>
    </lineage>
</organism>
<evidence type="ECO:0000256" key="1">
    <source>
        <dbReference type="ARBA" id="ARBA00022448"/>
    </source>
</evidence>
<dbReference type="PANTHER" id="PTHR30097">
    <property type="entry name" value="CATION EFFLUX SYSTEM PROTEIN CUSB"/>
    <property type="match status" value="1"/>
</dbReference>
<dbReference type="Gene3D" id="2.40.420.20">
    <property type="match status" value="1"/>
</dbReference>
<sequence length="369" mass="37727">MTPFVRRFVAVPMLVLSGACTSGSSTAEVPPPPPPARASAASAWVPVRAASRVALAEAPALVLSSPDAVAALSAPFRARVQQVRARPGQQVKAGDPLVEVLMPEVVEAAGAASAASLRLEAYSRQVERLEALHAQGLAKLPDLADAQTQQAEARAALVAAHAVLRVAGIAPGEARGVAERGTVWLKSPIGGIVTEVRAVLGETQPEASAALVRVAADGPARLEARLSVRPPEGASFAFVSSQGIAVPVRWVGQSPVVDAADGTWRAWFEPEDSAAVLRAGQGGRLRIQAAAGEDTVLVPARALAFDSARTVVFTRGGEGQPVRREVEVLATSGAEALVKGPLSARDAVAADGAALLLESQAGAGDEVTP</sequence>
<evidence type="ECO:0000313" key="3">
    <source>
        <dbReference type="EMBL" id="GEL68824.1"/>
    </source>
</evidence>
<feature type="chain" id="PRO_5022969507" evidence="2">
    <location>
        <begin position="28"/>
        <end position="369"/>
    </location>
</feature>
<reference evidence="3 6" key="2">
    <citation type="submission" date="2019-07" db="EMBL/GenBank/DDBJ databases">
        <title>Whole genome shotgun sequence of Myxococcus virescens NBRC 100334.</title>
        <authorList>
            <person name="Hosoyama A."/>
            <person name="Uohara A."/>
            <person name="Ohji S."/>
            <person name="Ichikawa N."/>
        </authorList>
    </citation>
    <scope>NUCLEOTIDE SEQUENCE [LARGE SCALE GENOMIC DNA]</scope>
    <source>
        <strain evidence="3 6">NBRC 100334</strain>
    </source>
</reference>
<keyword evidence="2" id="KW-0732">Signal</keyword>
<dbReference type="GO" id="GO:0015679">
    <property type="term" value="P:plasma membrane copper ion transport"/>
    <property type="evidence" value="ECO:0007669"/>
    <property type="project" value="TreeGrafter"/>
</dbReference>
<evidence type="ECO:0000256" key="2">
    <source>
        <dbReference type="SAM" id="SignalP"/>
    </source>
</evidence>
<reference evidence="4 5" key="1">
    <citation type="submission" date="2016-10" db="EMBL/GenBank/DDBJ databases">
        <authorList>
            <person name="Varghese N."/>
            <person name="Submissions S."/>
        </authorList>
    </citation>
    <scope>NUCLEOTIDE SEQUENCE [LARGE SCALE GENOMIC DNA]</scope>
    <source>
        <strain evidence="4 5">DSM 2260</strain>
    </source>
</reference>
<dbReference type="RefSeq" id="WP_090491380.1">
    <property type="nucleotide sequence ID" value="NZ_BJVY01000002.1"/>
</dbReference>
<dbReference type="EMBL" id="FNAJ01000007">
    <property type="protein sequence ID" value="SDE46749.1"/>
    <property type="molecule type" value="Genomic_DNA"/>
</dbReference>
<keyword evidence="5" id="KW-1185">Reference proteome</keyword>
<dbReference type="PROSITE" id="PS51257">
    <property type="entry name" value="PROKAR_LIPOPROTEIN"/>
    <property type="match status" value="1"/>
</dbReference>
<comment type="caution">
    <text evidence="3">The sequence shown here is derived from an EMBL/GenBank/DDBJ whole genome shotgun (WGS) entry which is preliminary data.</text>
</comment>
<dbReference type="Gene3D" id="2.40.30.170">
    <property type="match status" value="1"/>
</dbReference>
<dbReference type="Gene3D" id="2.40.50.100">
    <property type="match status" value="1"/>
</dbReference>
<dbReference type="PANTHER" id="PTHR30097:SF4">
    <property type="entry name" value="SLR6042 PROTEIN"/>
    <property type="match status" value="1"/>
</dbReference>
<dbReference type="Gene3D" id="1.10.287.470">
    <property type="entry name" value="Helix hairpin bin"/>
    <property type="match status" value="1"/>
</dbReference>